<evidence type="ECO:0000256" key="1">
    <source>
        <dbReference type="SAM" id="MobiDB-lite"/>
    </source>
</evidence>
<sequence>MHLATCLVEMPNEVRHGYSRRETAIGLCDPWKALEMDAKPLPKIESRPVQPKEEQKPRKKDGDRPPKEGSTHLPKFPAVQVPANDLGTKKIDFSQVKQLRREIARKYSANADSRVNDEYRRTKNDIYRMELDKLEDIHEVNRQHMRRTYFAYLQNNKGAKKAVYECFPKQQTQKETVKQN</sequence>
<dbReference type="EMBL" id="CAJFCJ010000012">
    <property type="protein sequence ID" value="CAD5120165.1"/>
    <property type="molecule type" value="Genomic_DNA"/>
</dbReference>
<accession>A0A7I8W076</accession>
<organism evidence="2 3">
    <name type="scientific">Dimorphilus gyrociliatus</name>
    <dbReference type="NCBI Taxonomy" id="2664684"/>
    <lineage>
        <taxon>Eukaryota</taxon>
        <taxon>Metazoa</taxon>
        <taxon>Spiralia</taxon>
        <taxon>Lophotrochozoa</taxon>
        <taxon>Annelida</taxon>
        <taxon>Polychaeta</taxon>
        <taxon>Polychaeta incertae sedis</taxon>
        <taxon>Dinophilidae</taxon>
        <taxon>Dimorphilus</taxon>
    </lineage>
</organism>
<reference evidence="2 3" key="1">
    <citation type="submission" date="2020-08" db="EMBL/GenBank/DDBJ databases">
        <authorList>
            <person name="Hejnol A."/>
        </authorList>
    </citation>
    <scope>NUCLEOTIDE SEQUENCE [LARGE SCALE GENOMIC DNA]</scope>
</reference>
<dbReference type="OrthoDB" id="5975019at2759"/>
<protein>
    <submittedName>
        <fullName evidence="2">DgyrCDS8742</fullName>
    </submittedName>
</protein>
<evidence type="ECO:0000313" key="3">
    <source>
        <dbReference type="Proteomes" id="UP000549394"/>
    </source>
</evidence>
<keyword evidence="3" id="KW-1185">Reference proteome</keyword>
<proteinExistence type="predicted"/>
<evidence type="ECO:0000313" key="2">
    <source>
        <dbReference type="EMBL" id="CAD5120165.1"/>
    </source>
</evidence>
<feature type="region of interest" description="Disordered" evidence="1">
    <location>
        <begin position="39"/>
        <end position="77"/>
    </location>
</feature>
<gene>
    <name evidence="2" type="ORF">DGYR_LOCUS8294</name>
</gene>
<feature type="compositionally biased region" description="Basic and acidic residues" evidence="1">
    <location>
        <begin position="39"/>
        <end position="70"/>
    </location>
</feature>
<comment type="caution">
    <text evidence="2">The sequence shown here is derived from an EMBL/GenBank/DDBJ whole genome shotgun (WGS) entry which is preliminary data.</text>
</comment>
<dbReference type="Proteomes" id="UP000549394">
    <property type="component" value="Unassembled WGS sequence"/>
</dbReference>
<name>A0A7I8W076_9ANNE</name>
<dbReference type="AlphaFoldDB" id="A0A7I8W076"/>